<dbReference type="PIRSF" id="PIRSF005690">
    <property type="entry name" value="GerBA"/>
    <property type="match status" value="1"/>
</dbReference>
<protein>
    <submittedName>
        <fullName evidence="3">Spore germination protein gerka</fullName>
    </submittedName>
</protein>
<feature type="transmembrane region" description="Helical" evidence="2">
    <location>
        <begin position="340"/>
        <end position="356"/>
    </location>
</feature>
<dbReference type="Pfam" id="PF03323">
    <property type="entry name" value="GerA"/>
    <property type="match status" value="1"/>
</dbReference>
<keyword evidence="1 2" id="KW-0472">Membrane</keyword>
<keyword evidence="2" id="KW-1133">Transmembrane helix</keyword>
<dbReference type="PANTHER" id="PTHR22550">
    <property type="entry name" value="SPORE GERMINATION PROTEIN"/>
    <property type="match status" value="1"/>
</dbReference>
<accession>A0A0W8E7R4</accession>
<feature type="transmembrane region" description="Helical" evidence="2">
    <location>
        <begin position="244"/>
        <end position="266"/>
    </location>
</feature>
<dbReference type="AlphaFoldDB" id="A0A0W8E7R4"/>
<keyword evidence="2" id="KW-0812">Transmembrane</keyword>
<proteinExistence type="predicted"/>
<feature type="transmembrane region" description="Helical" evidence="2">
    <location>
        <begin position="316"/>
        <end position="334"/>
    </location>
</feature>
<dbReference type="PANTHER" id="PTHR22550:SF5">
    <property type="entry name" value="LEUCINE ZIPPER PROTEIN 4"/>
    <property type="match status" value="1"/>
</dbReference>
<evidence type="ECO:0000256" key="2">
    <source>
        <dbReference type="SAM" id="Phobius"/>
    </source>
</evidence>
<evidence type="ECO:0000313" key="3">
    <source>
        <dbReference type="EMBL" id="KUG04569.1"/>
    </source>
</evidence>
<name>A0A0W8E7R4_9ZZZZ</name>
<dbReference type="GO" id="GO:0009847">
    <property type="term" value="P:spore germination"/>
    <property type="evidence" value="ECO:0007669"/>
    <property type="project" value="InterPro"/>
</dbReference>
<dbReference type="GO" id="GO:0016020">
    <property type="term" value="C:membrane"/>
    <property type="evidence" value="ECO:0007669"/>
    <property type="project" value="InterPro"/>
</dbReference>
<organism evidence="3">
    <name type="scientific">hydrocarbon metagenome</name>
    <dbReference type="NCBI Taxonomy" id="938273"/>
    <lineage>
        <taxon>unclassified sequences</taxon>
        <taxon>metagenomes</taxon>
        <taxon>ecological metagenomes</taxon>
    </lineage>
</organism>
<dbReference type="InterPro" id="IPR050768">
    <property type="entry name" value="UPF0353/GerABKA_families"/>
</dbReference>
<evidence type="ECO:0000256" key="1">
    <source>
        <dbReference type="ARBA" id="ARBA00023136"/>
    </source>
</evidence>
<gene>
    <name evidence="3" type="ORF">ASZ90_018061</name>
</gene>
<dbReference type="InterPro" id="IPR004995">
    <property type="entry name" value="Spore_Ger"/>
</dbReference>
<dbReference type="EMBL" id="LNQE01001845">
    <property type="protein sequence ID" value="KUG04569.1"/>
    <property type="molecule type" value="Genomic_DNA"/>
</dbReference>
<sequence length="453" mass="49584">MVDKSIINENIIKPLMYDIHMVTGDRLQLNNIGELRNILLSVGDVKSITLFDEVVKGSLYGNTILILDGFATALDIDTKGWQARSIQEPSNDKVVRGPREGFTENLRFNTALLRRKILNPNFTIEQMVIGEQTHTNIALAYLKGVTSPELITEVKDRLSRIKTDAILESGYIEQFIEDAPLSIFSTVGNTEKPDIAAARILEGRAAILVDGTPFVLTVPMLFIEGFQAAEDYYSRPYYASFVRLIRYLAFFLSILAPAAYVALLTYHHEFIPGPLLITMALSVQGVPFPALVEALLMGVMFEILREGGIRLPQQVGQAVSIVGALVIGQAAVQAGLVDQTMIIVIAVTAISSFLVITHTDAATLIRFILVLMAGALGAFGIVIGMLAVLVHLSALRSFGVPYLAPIAPMVMGDLKDSFIRAPLWTMLKRPQIIAGQNSIRQGDQLRPAPPEEN</sequence>
<comment type="caution">
    <text evidence="3">The sequence shown here is derived from an EMBL/GenBank/DDBJ whole genome shotgun (WGS) entry which is preliminary data.</text>
</comment>
<reference evidence="3" key="1">
    <citation type="journal article" date="2015" name="Proc. Natl. Acad. Sci. U.S.A.">
        <title>Networks of energetic and metabolic interactions define dynamics in microbial communities.</title>
        <authorList>
            <person name="Embree M."/>
            <person name="Liu J.K."/>
            <person name="Al-Bassam M.M."/>
            <person name="Zengler K."/>
        </authorList>
    </citation>
    <scope>NUCLEOTIDE SEQUENCE</scope>
</reference>
<feature type="transmembrane region" description="Helical" evidence="2">
    <location>
        <begin position="286"/>
        <end position="304"/>
    </location>
</feature>
<feature type="transmembrane region" description="Helical" evidence="2">
    <location>
        <begin position="368"/>
        <end position="392"/>
    </location>
</feature>